<evidence type="ECO:0000256" key="1">
    <source>
        <dbReference type="ARBA" id="ARBA00000707"/>
    </source>
</evidence>
<keyword evidence="3" id="KW-0645">Protease</keyword>
<dbReference type="AlphaFoldDB" id="A0AAF0ESX5"/>
<keyword evidence="5 9" id="KW-0378">Hydrolase</keyword>
<evidence type="ECO:0000256" key="5">
    <source>
        <dbReference type="ARBA" id="ARBA00022801"/>
    </source>
</evidence>
<feature type="region of interest" description="Disordered" evidence="7">
    <location>
        <begin position="1"/>
        <end position="32"/>
    </location>
</feature>
<evidence type="ECO:0000256" key="2">
    <source>
        <dbReference type="ARBA" id="ARBA00012759"/>
    </source>
</evidence>
<dbReference type="CDD" id="cd02666">
    <property type="entry name" value="Peptidase_C19J"/>
    <property type="match status" value="1"/>
</dbReference>
<keyword evidence="4" id="KW-0833">Ubl conjugation pathway</keyword>
<dbReference type="SUPFAM" id="SSF54001">
    <property type="entry name" value="Cysteine proteinases"/>
    <property type="match status" value="1"/>
</dbReference>
<dbReference type="GO" id="GO:0004843">
    <property type="term" value="F:cysteine-type deubiquitinase activity"/>
    <property type="evidence" value="ECO:0007669"/>
    <property type="project" value="UniProtKB-EC"/>
</dbReference>
<evidence type="ECO:0000313" key="9">
    <source>
        <dbReference type="EMBL" id="WFD34144.1"/>
    </source>
</evidence>
<proteinExistence type="predicted"/>
<dbReference type="GO" id="GO:0070628">
    <property type="term" value="F:proteasome binding"/>
    <property type="evidence" value="ECO:0007669"/>
    <property type="project" value="TreeGrafter"/>
</dbReference>
<dbReference type="Pfam" id="PF00443">
    <property type="entry name" value="UCH"/>
    <property type="match status" value="1"/>
</dbReference>
<evidence type="ECO:0000256" key="7">
    <source>
        <dbReference type="SAM" id="MobiDB-lite"/>
    </source>
</evidence>
<dbReference type="PANTHER" id="PTHR43982">
    <property type="entry name" value="UBIQUITIN CARBOXYL-TERMINAL HYDROLASE"/>
    <property type="match status" value="1"/>
</dbReference>
<dbReference type="InterPro" id="IPR025305">
    <property type="entry name" value="UCH_repeat_domain"/>
</dbReference>
<evidence type="ECO:0000256" key="6">
    <source>
        <dbReference type="ARBA" id="ARBA00022807"/>
    </source>
</evidence>
<dbReference type="InterPro" id="IPR018200">
    <property type="entry name" value="USP_CS"/>
</dbReference>
<dbReference type="PROSITE" id="PS00972">
    <property type="entry name" value="USP_1"/>
    <property type="match status" value="1"/>
</dbReference>
<reference evidence="9" key="1">
    <citation type="submission" date="2023-03" db="EMBL/GenBank/DDBJ databases">
        <title>Mating type loci evolution in Malassezia.</title>
        <authorList>
            <person name="Coelho M.A."/>
        </authorList>
    </citation>
    <scope>NUCLEOTIDE SEQUENCE</scope>
    <source>
        <strain evidence="9">CBS 11721</strain>
    </source>
</reference>
<dbReference type="InterPro" id="IPR028889">
    <property type="entry name" value="USP"/>
</dbReference>
<feature type="compositionally biased region" description="Basic and acidic residues" evidence="7">
    <location>
        <begin position="10"/>
        <end position="22"/>
    </location>
</feature>
<dbReference type="Proteomes" id="UP001219933">
    <property type="component" value="Chromosome 1"/>
</dbReference>
<dbReference type="EMBL" id="CP119877">
    <property type="protein sequence ID" value="WFD34144.1"/>
    <property type="molecule type" value="Genomic_DNA"/>
</dbReference>
<comment type="catalytic activity">
    <reaction evidence="1">
        <text>Thiol-dependent hydrolysis of ester, thioester, amide, peptide and isopeptide bonds formed by the C-terminal Gly of ubiquitin (a 76-residue protein attached to proteins as an intracellular targeting signal).</text>
        <dbReference type="EC" id="3.4.19.12"/>
    </reaction>
</comment>
<name>A0AAF0ESX5_9BASI</name>
<evidence type="ECO:0000313" key="10">
    <source>
        <dbReference type="Proteomes" id="UP001219933"/>
    </source>
</evidence>
<dbReference type="InterPro" id="IPR001394">
    <property type="entry name" value="Peptidase_C19_UCH"/>
</dbReference>
<feature type="domain" description="USP" evidence="8">
    <location>
        <begin position="533"/>
        <end position="943"/>
    </location>
</feature>
<evidence type="ECO:0000256" key="3">
    <source>
        <dbReference type="ARBA" id="ARBA00022670"/>
    </source>
</evidence>
<organism evidence="9 10">
    <name type="scientific">Malassezia cuniculi</name>
    <dbReference type="NCBI Taxonomy" id="948313"/>
    <lineage>
        <taxon>Eukaryota</taxon>
        <taxon>Fungi</taxon>
        <taxon>Dikarya</taxon>
        <taxon>Basidiomycota</taxon>
        <taxon>Ustilaginomycotina</taxon>
        <taxon>Malasseziomycetes</taxon>
        <taxon>Malasseziales</taxon>
        <taxon>Malasseziaceae</taxon>
        <taxon>Malassezia</taxon>
    </lineage>
</organism>
<dbReference type="GO" id="GO:0061136">
    <property type="term" value="P:regulation of proteasomal protein catabolic process"/>
    <property type="evidence" value="ECO:0007669"/>
    <property type="project" value="TreeGrafter"/>
</dbReference>
<protein>
    <recommendedName>
        <fullName evidence="2">ubiquitinyl hydrolase 1</fullName>
        <ecNumber evidence="2">3.4.19.12</ecNumber>
    </recommendedName>
</protein>
<dbReference type="InterPro" id="IPR038765">
    <property type="entry name" value="Papain-like_cys_pep_sf"/>
</dbReference>
<keyword evidence="6" id="KW-0788">Thiol protease</keyword>
<dbReference type="InterPro" id="IPR044635">
    <property type="entry name" value="UBP14-like"/>
</dbReference>
<evidence type="ECO:0000256" key="4">
    <source>
        <dbReference type="ARBA" id="ARBA00022786"/>
    </source>
</evidence>
<dbReference type="PROSITE" id="PS50235">
    <property type="entry name" value="USP_3"/>
    <property type="match status" value="1"/>
</dbReference>
<evidence type="ECO:0000259" key="8">
    <source>
        <dbReference type="PROSITE" id="PS50235"/>
    </source>
</evidence>
<gene>
    <name evidence="9" type="primary">UBP2</name>
    <name evidence="9" type="ORF">MCUN1_000980</name>
</gene>
<dbReference type="PANTHER" id="PTHR43982:SF6">
    <property type="entry name" value="UBIQUITIN CARBOXYL-TERMINAL HYDROLASE 2-RELATED"/>
    <property type="match status" value="1"/>
</dbReference>
<sequence>MGGGAAIEPKAGKQDDIPHGMECDTANNAATDDTNAAAPASIANTASTASTASTATRECARTPGALFASGLAFAGLPRIYEVELPVDGRPHSKARYSPTLREWCVIWRVDDAPMRMPEDVKEVLSEAPAELQKFYVSARSEPYEVHTALGGTSFVTGTLPAAVDGAVLTAFMAAREGNPRPGSTGRAEVAQALALVVRMLANAVAGDARPVPVGGKRFAQRVGWEATSRALFEALGWRVGELEDGRAALHAPGMEEIEAGERVRERMARACAELAAHCVELGGALDGEAETAVRVRLCDVLAELELRPWEERSVEGAVGAALGALGVHGGASEAEVCLGYRVNAALFPERIQELFLALETVHAAKVYANEEIALLAAVEKSHHGLYAQAEVREAERELGIARGAGREEVLGAYEERLGREMRAGTDETLKTVQTALRTVAQSRGDAALAERAEGAVISASGAYELLQLGQDIDDGLVEVAFGVYAAETPERREILRAAVRAIADARGSTYLARMLADEDGRDAGHAADGPRRSGINNIGNTCYLNSVLQYFYSIRAIRGLVLGLVEGELAVPADAPTIGGREVGVEELERACRFARLLGELFSEMREGAEAVTPSKELAYLALVPREWERGGQEEGALMGLVTTQQDVSECLDNMVFQLEAAQACMPGGRVDANGLFVGKTRQRVRGPDGETEKTEEIKSVPVTLLPGDADVYDALDTYFGAETVATETGTVERRVALAEAPALLQVHVQRVQYDRDAGQAVKEKGALRLEDEMYMDRYMDGDDEKRQRTAALRAEIVRVRGALAALRADDVARACEELGDAVEALRETLGDQVEDVAGAAGALRAEGAAVRAEIAALEIELARLRTEVDGLWIGERGVAYRLARVFMHRGEATHGHYFLYERAGVGSEWRVLNDREVRRVGRGEVERDPTGATSYLVVYVREDVEEEVLGE</sequence>
<accession>A0AAF0ESX5</accession>
<keyword evidence="10" id="KW-1185">Reference proteome</keyword>
<dbReference type="GO" id="GO:0016579">
    <property type="term" value="P:protein deubiquitination"/>
    <property type="evidence" value="ECO:0007669"/>
    <property type="project" value="InterPro"/>
</dbReference>
<dbReference type="EC" id="3.4.19.12" evidence="2"/>
<dbReference type="Pfam" id="PF13446">
    <property type="entry name" value="RPT"/>
    <property type="match status" value="1"/>
</dbReference>
<dbReference type="GO" id="GO:0043161">
    <property type="term" value="P:proteasome-mediated ubiquitin-dependent protein catabolic process"/>
    <property type="evidence" value="ECO:0007669"/>
    <property type="project" value="InterPro"/>
</dbReference>
<dbReference type="Gene3D" id="3.90.70.10">
    <property type="entry name" value="Cysteine proteinases"/>
    <property type="match status" value="1"/>
</dbReference>